<evidence type="ECO:0008006" key="5">
    <source>
        <dbReference type="Google" id="ProtNLM"/>
    </source>
</evidence>
<dbReference type="EMBL" id="BAAAQN010000063">
    <property type="protein sequence ID" value="GAA2056107.1"/>
    <property type="molecule type" value="Genomic_DNA"/>
</dbReference>
<evidence type="ECO:0000256" key="2">
    <source>
        <dbReference type="SAM" id="Phobius"/>
    </source>
</evidence>
<dbReference type="RefSeq" id="WP_344670600.1">
    <property type="nucleotide sequence ID" value="NZ_BAAAQN010000063.1"/>
</dbReference>
<keyword evidence="2" id="KW-0472">Membrane</keyword>
<proteinExistence type="predicted"/>
<organism evidence="3 4">
    <name type="scientific">Catenulispora yoronensis</name>
    <dbReference type="NCBI Taxonomy" id="450799"/>
    <lineage>
        <taxon>Bacteria</taxon>
        <taxon>Bacillati</taxon>
        <taxon>Actinomycetota</taxon>
        <taxon>Actinomycetes</taxon>
        <taxon>Catenulisporales</taxon>
        <taxon>Catenulisporaceae</taxon>
        <taxon>Catenulispora</taxon>
    </lineage>
</organism>
<sequence>MTETVSARRGTLIAGISALALLILVAAFDNSGTRTWRLARMTGERDDTVHSWTATPVQALSALDWRASPASGESGRIFAGYLASALLAVLFLFLLTMLVCRGVAAGRGRWALFAGTWFATGAAAGLAVAAGSAIAGTSLVLSAFDPAGTRFARGDTYYAMLTAGMLFGLFAGWLIGLVAVITYGITEGSDTGGGSNASWGPPSGYEYGSATPTSGPDYSFSPGSPYSAPSSSPPSSTPEYGGYGSPSAPTQIVPPRDGNPYHGDDDSGGGSGDRSY</sequence>
<comment type="caution">
    <text evidence="3">The sequence shown here is derived from an EMBL/GenBank/DDBJ whole genome shotgun (WGS) entry which is preliminary data.</text>
</comment>
<evidence type="ECO:0000313" key="3">
    <source>
        <dbReference type="EMBL" id="GAA2056107.1"/>
    </source>
</evidence>
<keyword evidence="4" id="KW-1185">Reference proteome</keyword>
<reference evidence="4" key="1">
    <citation type="journal article" date="2019" name="Int. J. Syst. Evol. Microbiol.">
        <title>The Global Catalogue of Microorganisms (GCM) 10K type strain sequencing project: providing services to taxonomists for standard genome sequencing and annotation.</title>
        <authorList>
            <consortium name="The Broad Institute Genomics Platform"/>
            <consortium name="The Broad Institute Genome Sequencing Center for Infectious Disease"/>
            <person name="Wu L."/>
            <person name="Ma J."/>
        </authorList>
    </citation>
    <scope>NUCLEOTIDE SEQUENCE [LARGE SCALE GENOMIC DNA]</scope>
    <source>
        <strain evidence="4">JCM 16014</strain>
    </source>
</reference>
<accession>A0ABP5GUZ6</accession>
<dbReference type="Proteomes" id="UP001500751">
    <property type="component" value="Unassembled WGS sequence"/>
</dbReference>
<feature type="transmembrane region" description="Helical" evidence="2">
    <location>
        <begin position="156"/>
        <end position="181"/>
    </location>
</feature>
<feature type="transmembrane region" description="Helical" evidence="2">
    <location>
        <begin position="111"/>
        <end position="144"/>
    </location>
</feature>
<name>A0ABP5GUZ6_9ACTN</name>
<feature type="transmembrane region" description="Helical" evidence="2">
    <location>
        <begin position="78"/>
        <end position="99"/>
    </location>
</feature>
<feature type="region of interest" description="Disordered" evidence="1">
    <location>
        <begin position="207"/>
        <end position="276"/>
    </location>
</feature>
<evidence type="ECO:0000313" key="4">
    <source>
        <dbReference type="Proteomes" id="UP001500751"/>
    </source>
</evidence>
<keyword evidence="2" id="KW-1133">Transmembrane helix</keyword>
<evidence type="ECO:0000256" key="1">
    <source>
        <dbReference type="SAM" id="MobiDB-lite"/>
    </source>
</evidence>
<gene>
    <name evidence="3" type="ORF">GCM10009839_76410</name>
</gene>
<feature type="compositionally biased region" description="Low complexity" evidence="1">
    <location>
        <begin position="218"/>
        <end position="230"/>
    </location>
</feature>
<keyword evidence="2" id="KW-0812">Transmembrane</keyword>
<protein>
    <recommendedName>
        <fullName evidence="5">Integral membrane protein</fullName>
    </recommendedName>
</protein>